<organism evidence="1 2">
    <name type="scientific">Coniosporium uncinatum</name>
    <dbReference type="NCBI Taxonomy" id="93489"/>
    <lineage>
        <taxon>Eukaryota</taxon>
        <taxon>Fungi</taxon>
        <taxon>Dikarya</taxon>
        <taxon>Ascomycota</taxon>
        <taxon>Pezizomycotina</taxon>
        <taxon>Dothideomycetes</taxon>
        <taxon>Dothideomycetes incertae sedis</taxon>
        <taxon>Coniosporium</taxon>
    </lineage>
</organism>
<dbReference type="Proteomes" id="UP001186974">
    <property type="component" value="Unassembled WGS sequence"/>
</dbReference>
<gene>
    <name evidence="1" type="ORF">LTS18_005673</name>
</gene>
<feature type="non-terminal residue" evidence="1">
    <location>
        <position position="1"/>
    </location>
</feature>
<proteinExistence type="predicted"/>
<evidence type="ECO:0000313" key="1">
    <source>
        <dbReference type="EMBL" id="KAK3079128.1"/>
    </source>
</evidence>
<sequence>LEDAEHDQLKAQSAARSHHDELAERATNFAREQTDIDRKLQIITRSETSDDAVQRFESSMDKLRRLDVLNAYVELLGEVDALSKECLAKLQVSDEAALDAYRRLQTLELSLGPLQDAAEGAAPHLLDHISKSTQEVHAKIRAAFSSQLEKVLKKIYWPNPEASIPIGLEDDWSKSVRKLLGLQQPELEAKDLAAAESNKIQPPVVLLPMQILVHPLEQRFRYHFDGNKPTNRVDRPEYFFNHVTDLLESYSNFMTDHMQPLLSRQFRCSDLAYNAVYVDATSAFITALLPMVRTKIFSLIPKVSPQPQLLSHLIDEVLKFDTTLREEWHYTGGYGAEGWKGLAWELLVQKDCFTLWLRVEKDFALARYETIISDSSSGELDFDSVDPGTTKPTKAAIRVNDLLETITDRYRPLTSFTQKLRFLIDIQIAILDRFHARLHSSLEAYLTMTSSLGRNLSGISREEQAALSGISGLDRLCRVYGSADYLERAMRDWSDDVFFLEMWEELQSRARGQQQQTQTPTGHSRQPSTLAGNLSVAEVAQRTSSAVGTSDADAAETGALFDETATAYSRLRVRSESIIIDVLTSNIRDALRAYRGINPWASLASSSSSSSSSSSTAAASSSLTPELQSLLTYLSESLSFLHRALAPLPLRRVVRHLASTLDEQLFARVLLQHSFST</sequence>
<protein>
    <submittedName>
        <fullName evidence="1">Uncharacterized protein</fullName>
    </submittedName>
</protein>
<reference evidence="1" key="1">
    <citation type="submission" date="2024-09" db="EMBL/GenBank/DDBJ databases">
        <title>Black Yeasts Isolated from many extreme environments.</title>
        <authorList>
            <person name="Coleine C."/>
            <person name="Stajich J.E."/>
            <person name="Selbmann L."/>
        </authorList>
    </citation>
    <scope>NUCLEOTIDE SEQUENCE</scope>
    <source>
        <strain evidence="1">CCFEE 5737</strain>
    </source>
</reference>
<dbReference type="EMBL" id="JAWDJW010001357">
    <property type="protein sequence ID" value="KAK3079128.1"/>
    <property type="molecule type" value="Genomic_DNA"/>
</dbReference>
<comment type="caution">
    <text evidence="1">The sequence shown here is derived from an EMBL/GenBank/DDBJ whole genome shotgun (WGS) entry which is preliminary data.</text>
</comment>
<name>A0ACC3DR67_9PEZI</name>
<evidence type="ECO:0000313" key="2">
    <source>
        <dbReference type="Proteomes" id="UP001186974"/>
    </source>
</evidence>
<keyword evidence="2" id="KW-1185">Reference proteome</keyword>
<accession>A0ACC3DR67</accession>
<feature type="non-terminal residue" evidence="1">
    <location>
        <position position="677"/>
    </location>
</feature>